<protein>
    <submittedName>
        <fullName evidence="3">DUF4389 domain-containing protein</fullName>
    </submittedName>
</protein>
<evidence type="ECO:0000256" key="2">
    <source>
        <dbReference type="SAM" id="Phobius"/>
    </source>
</evidence>
<evidence type="ECO:0000313" key="4">
    <source>
        <dbReference type="Proteomes" id="UP000305887"/>
    </source>
</evidence>
<keyword evidence="2" id="KW-1133">Transmembrane helix</keyword>
<keyword evidence="4" id="KW-1185">Reference proteome</keyword>
<keyword evidence="2" id="KW-0812">Transmembrane</keyword>
<reference evidence="3 4" key="1">
    <citation type="submission" date="2019-06" db="EMBL/GenBank/DDBJ databases">
        <title>YIM 131921 draft genome.</title>
        <authorList>
            <person name="Jiang L."/>
        </authorList>
    </citation>
    <scope>NUCLEOTIDE SEQUENCE [LARGE SCALE GENOMIC DNA]</scope>
    <source>
        <strain evidence="3 4">YIM 131921</strain>
    </source>
</reference>
<dbReference type="InterPro" id="IPR025498">
    <property type="entry name" value="DUF4389"/>
</dbReference>
<sequence length="107" mass="12188">MSDADLSSTRSVESPENRAREPGQQPLSEGLGYQLLYTILIAVLFSLLQTVLSVLMVLQFVLLLVSRRQPNPRIAELGRSLGRWCDRAARYVTADTEEKPWPWRPFD</sequence>
<evidence type="ECO:0000313" key="3">
    <source>
        <dbReference type="EMBL" id="TNC48027.1"/>
    </source>
</evidence>
<proteinExistence type="predicted"/>
<gene>
    <name evidence="3" type="ORF">FHG66_15410</name>
</gene>
<keyword evidence="2" id="KW-0472">Membrane</keyword>
<organism evidence="3 4">
    <name type="scientific">Rubellimicrobium rubrum</name>
    <dbReference type="NCBI Taxonomy" id="2585369"/>
    <lineage>
        <taxon>Bacteria</taxon>
        <taxon>Pseudomonadati</taxon>
        <taxon>Pseudomonadota</taxon>
        <taxon>Alphaproteobacteria</taxon>
        <taxon>Rhodobacterales</taxon>
        <taxon>Roseobacteraceae</taxon>
        <taxon>Rubellimicrobium</taxon>
    </lineage>
</organism>
<feature type="transmembrane region" description="Helical" evidence="2">
    <location>
        <begin position="35"/>
        <end position="65"/>
    </location>
</feature>
<feature type="compositionally biased region" description="Polar residues" evidence="1">
    <location>
        <begin position="1"/>
        <end position="12"/>
    </location>
</feature>
<dbReference type="AlphaFoldDB" id="A0A5C4MUH2"/>
<dbReference type="RefSeq" id="WP_139077954.1">
    <property type="nucleotide sequence ID" value="NZ_VDFU01000020.1"/>
</dbReference>
<dbReference type="EMBL" id="VDFU01000020">
    <property type="protein sequence ID" value="TNC48027.1"/>
    <property type="molecule type" value="Genomic_DNA"/>
</dbReference>
<dbReference type="OrthoDB" id="7933712at2"/>
<comment type="caution">
    <text evidence="3">The sequence shown here is derived from an EMBL/GenBank/DDBJ whole genome shotgun (WGS) entry which is preliminary data.</text>
</comment>
<dbReference type="Proteomes" id="UP000305887">
    <property type="component" value="Unassembled WGS sequence"/>
</dbReference>
<evidence type="ECO:0000256" key="1">
    <source>
        <dbReference type="SAM" id="MobiDB-lite"/>
    </source>
</evidence>
<feature type="region of interest" description="Disordered" evidence="1">
    <location>
        <begin position="1"/>
        <end position="27"/>
    </location>
</feature>
<dbReference type="Pfam" id="PF14333">
    <property type="entry name" value="DUF4389"/>
    <property type="match status" value="1"/>
</dbReference>
<name>A0A5C4MUH2_9RHOB</name>
<accession>A0A5C4MUH2</accession>